<comment type="caution">
    <text evidence="2">The sequence shown here is derived from an EMBL/GenBank/DDBJ whole genome shotgun (WGS) entry which is preliminary data.</text>
</comment>
<evidence type="ECO:0000313" key="2">
    <source>
        <dbReference type="EMBL" id="MED6107151.1"/>
    </source>
</evidence>
<accession>A0ABU6Q5W6</accession>
<dbReference type="Gene3D" id="3.30.70.100">
    <property type="match status" value="1"/>
</dbReference>
<proteinExistence type="predicted"/>
<dbReference type="Proteomes" id="UP001341840">
    <property type="component" value="Unassembled WGS sequence"/>
</dbReference>
<dbReference type="InterPro" id="IPR044594">
    <property type="entry name" value="HIPP01/3/5/6"/>
</dbReference>
<feature type="compositionally biased region" description="Basic and acidic residues" evidence="1">
    <location>
        <begin position="17"/>
        <end position="42"/>
    </location>
</feature>
<protein>
    <recommendedName>
        <fullName evidence="4">HMA domain-containing protein</fullName>
    </recommendedName>
</protein>
<evidence type="ECO:0000313" key="3">
    <source>
        <dbReference type="Proteomes" id="UP001341840"/>
    </source>
</evidence>
<feature type="region of interest" description="Disordered" evidence="1">
    <location>
        <begin position="1"/>
        <end position="44"/>
    </location>
</feature>
<dbReference type="PANTHER" id="PTHR46413">
    <property type="entry name" value="HEAVY METAL-ASSOCIATED ISOPRENYLATED PLANT PROTEIN 6"/>
    <property type="match status" value="1"/>
</dbReference>
<dbReference type="InterPro" id="IPR017969">
    <property type="entry name" value="Heavy-metal-associated_CS"/>
</dbReference>
<organism evidence="2 3">
    <name type="scientific">Stylosanthes scabra</name>
    <dbReference type="NCBI Taxonomy" id="79078"/>
    <lineage>
        <taxon>Eukaryota</taxon>
        <taxon>Viridiplantae</taxon>
        <taxon>Streptophyta</taxon>
        <taxon>Embryophyta</taxon>
        <taxon>Tracheophyta</taxon>
        <taxon>Spermatophyta</taxon>
        <taxon>Magnoliopsida</taxon>
        <taxon>eudicotyledons</taxon>
        <taxon>Gunneridae</taxon>
        <taxon>Pentapetalae</taxon>
        <taxon>rosids</taxon>
        <taxon>fabids</taxon>
        <taxon>Fabales</taxon>
        <taxon>Fabaceae</taxon>
        <taxon>Papilionoideae</taxon>
        <taxon>50 kb inversion clade</taxon>
        <taxon>dalbergioids sensu lato</taxon>
        <taxon>Dalbergieae</taxon>
        <taxon>Pterocarpus clade</taxon>
        <taxon>Stylosanthes</taxon>
    </lineage>
</organism>
<reference evidence="2 3" key="1">
    <citation type="journal article" date="2023" name="Plants (Basel)">
        <title>Bridging the Gap: Combining Genomics and Transcriptomics Approaches to Understand Stylosanthes scabra, an Orphan Legume from the Brazilian Caatinga.</title>
        <authorList>
            <person name="Ferreira-Neto J.R.C."/>
            <person name="da Silva M.D."/>
            <person name="Binneck E."/>
            <person name="de Melo N.F."/>
            <person name="da Silva R.H."/>
            <person name="de Melo A.L.T.M."/>
            <person name="Pandolfi V."/>
            <person name="Bustamante F.O."/>
            <person name="Brasileiro-Vidal A.C."/>
            <person name="Benko-Iseppon A.M."/>
        </authorList>
    </citation>
    <scope>NUCLEOTIDE SEQUENCE [LARGE SCALE GENOMIC DNA]</scope>
    <source>
        <tissue evidence="2">Leaves</tissue>
    </source>
</reference>
<dbReference type="PROSITE" id="PS01047">
    <property type="entry name" value="HMA_1"/>
    <property type="match status" value="1"/>
</dbReference>
<keyword evidence="3" id="KW-1185">Reference proteome</keyword>
<feature type="compositionally biased region" description="Basic and acidic residues" evidence="1">
    <location>
        <begin position="126"/>
        <end position="140"/>
    </location>
</feature>
<dbReference type="EMBL" id="JASCZI010000028">
    <property type="protein sequence ID" value="MED6107151.1"/>
    <property type="molecule type" value="Genomic_DNA"/>
</dbReference>
<name>A0ABU6Q5W6_9FABA</name>
<evidence type="ECO:0000256" key="1">
    <source>
        <dbReference type="SAM" id="MobiDB-lite"/>
    </source>
</evidence>
<feature type="compositionally biased region" description="Low complexity" evidence="1">
    <location>
        <begin position="115"/>
        <end position="124"/>
    </location>
</feature>
<evidence type="ECO:0008006" key="4">
    <source>
        <dbReference type="Google" id="ProtNLM"/>
    </source>
</evidence>
<dbReference type="PANTHER" id="PTHR46413:SF2">
    <property type="entry name" value="HEAVY METAL-ASSOCIATED ISOPRENYLATED PLANT PROTEIN 3"/>
    <property type="match status" value="1"/>
</dbReference>
<feature type="compositionally biased region" description="Basic and acidic residues" evidence="1">
    <location>
        <begin position="147"/>
        <end position="159"/>
    </location>
</feature>
<sequence>MDSGETEGAKGSSCTHMPRELPAKDKDKDASNDNNKKKKEESPTSTTLIFNIDMHCDGCTNKINRYLRRFQALKLNVVVNGVESAKKESGVGKLIVEPSKLRDKLKLTNKNNKNVDLVSSSLKPNKSKDNNKKPKEKELLDLNQNLKEVRSGEQDDDVKPGATISGSATDQIPKTHHVEHAFSMKDRMCCLLIPIDNHHRSSFTNTHDKTTTQPDLRHFRLDNDLISKIMKNDPSIMERFFEKVVLRPPGRVGLFIAMTLTTTNQSETTRMRSITTTIQILVL</sequence>
<feature type="region of interest" description="Disordered" evidence="1">
    <location>
        <begin position="115"/>
        <end position="172"/>
    </location>
</feature>
<gene>
    <name evidence="2" type="ORF">PIB30_011420</name>
</gene>